<reference evidence="4 5" key="1">
    <citation type="journal article" date="2017" name="BMC Genomics">
        <title>Chromosome level assembly and secondary metabolite potential of the parasitic fungus Cordyceps militaris.</title>
        <authorList>
            <person name="Kramer G.J."/>
            <person name="Nodwell J.R."/>
        </authorList>
    </citation>
    <scope>NUCLEOTIDE SEQUENCE [LARGE SCALE GENOMIC DNA]</scope>
    <source>
        <strain evidence="4 5">ATCC 34164</strain>
    </source>
</reference>
<dbReference type="InterPro" id="IPR036241">
    <property type="entry name" value="NSFL1C_SEP_dom_sf"/>
</dbReference>
<dbReference type="GO" id="GO:0043130">
    <property type="term" value="F:ubiquitin binding"/>
    <property type="evidence" value="ECO:0007669"/>
    <property type="project" value="TreeGrafter"/>
</dbReference>
<evidence type="ECO:0000256" key="1">
    <source>
        <dbReference type="SAM" id="MobiDB-lite"/>
    </source>
</evidence>
<dbReference type="PANTHER" id="PTHR23333">
    <property type="entry name" value="UBX DOMAIN CONTAINING PROTEIN"/>
    <property type="match status" value="1"/>
</dbReference>
<dbReference type="AlphaFoldDB" id="A0A2H4S740"/>
<dbReference type="InterPro" id="IPR029071">
    <property type="entry name" value="Ubiquitin-like_domsf"/>
</dbReference>
<dbReference type="SUPFAM" id="SSF46934">
    <property type="entry name" value="UBA-like"/>
    <property type="match status" value="1"/>
</dbReference>
<proteinExistence type="predicted"/>
<dbReference type="InterPro" id="IPR012989">
    <property type="entry name" value="SEP_domain"/>
</dbReference>
<evidence type="ECO:0000259" key="3">
    <source>
        <dbReference type="PROSITE" id="PS51399"/>
    </source>
</evidence>
<dbReference type="Proteomes" id="UP000323067">
    <property type="component" value="Chromosome iv"/>
</dbReference>
<dbReference type="InterPro" id="IPR009060">
    <property type="entry name" value="UBA-like_sf"/>
</dbReference>
<dbReference type="GO" id="GO:0005634">
    <property type="term" value="C:nucleus"/>
    <property type="evidence" value="ECO:0007669"/>
    <property type="project" value="TreeGrafter"/>
</dbReference>
<dbReference type="VEuPathDB" id="FungiDB:A9K55_002273"/>
<feature type="compositionally biased region" description="Low complexity" evidence="1">
    <location>
        <begin position="293"/>
        <end position="306"/>
    </location>
</feature>
<dbReference type="Pfam" id="PF00789">
    <property type="entry name" value="UBX"/>
    <property type="match status" value="1"/>
</dbReference>
<accession>A0A2H4S740</accession>
<dbReference type="OrthoDB" id="25887at2759"/>
<feature type="region of interest" description="Disordered" evidence="1">
    <location>
        <begin position="39"/>
        <end position="208"/>
    </location>
</feature>
<dbReference type="GO" id="GO:0031468">
    <property type="term" value="P:nuclear membrane reassembly"/>
    <property type="evidence" value="ECO:0007669"/>
    <property type="project" value="TreeGrafter"/>
</dbReference>
<feature type="compositionally biased region" description="Acidic residues" evidence="1">
    <location>
        <begin position="111"/>
        <end position="124"/>
    </location>
</feature>
<feature type="compositionally biased region" description="Low complexity" evidence="1">
    <location>
        <begin position="71"/>
        <end position="86"/>
    </location>
</feature>
<gene>
    <name evidence="4" type="ORF">A9K55_002273</name>
</gene>
<dbReference type="PROSITE" id="PS50033">
    <property type="entry name" value="UBX"/>
    <property type="match status" value="1"/>
</dbReference>
<organism evidence="4 5">
    <name type="scientific">Cordyceps militaris</name>
    <name type="common">Caterpillar fungus</name>
    <name type="synonym">Clavaria militaris</name>
    <dbReference type="NCBI Taxonomy" id="73501"/>
    <lineage>
        <taxon>Eukaryota</taxon>
        <taxon>Fungi</taxon>
        <taxon>Dikarya</taxon>
        <taxon>Ascomycota</taxon>
        <taxon>Pezizomycotina</taxon>
        <taxon>Sordariomycetes</taxon>
        <taxon>Hypocreomycetidae</taxon>
        <taxon>Hypocreales</taxon>
        <taxon>Cordycipitaceae</taxon>
        <taxon>Cordyceps</taxon>
    </lineage>
</organism>
<dbReference type="Gene3D" id="3.10.20.90">
    <property type="entry name" value="Phosphatidylinositol 3-kinase Catalytic Subunit, Chain A, domain 1"/>
    <property type="match status" value="1"/>
</dbReference>
<dbReference type="GO" id="GO:0000045">
    <property type="term" value="P:autophagosome assembly"/>
    <property type="evidence" value="ECO:0007669"/>
    <property type="project" value="TreeGrafter"/>
</dbReference>
<dbReference type="GO" id="GO:0043161">
    <property type="term" value="P:proteasome-mediated ubiquitin-dependent protein catabolic process"/>
    <property type="evidence" value="ECO:0007669"/>
    <property type="project" value="TreeGrafter"/>
</dbReference>
<dbReference type="SUPFAM" id="SSF102848">
    <property type="entry name" value="NSFL1 (p97 ATPase) cofactor p47, SEP domain"/>
    <property type="match status" value="1"/>
</dbReference>
<dbReference type="Gene3D" id="1.10.8.10">
    <property type="entry name" value="DNA helicase RuvA subunit, C-terminal domain"/>
    <property type="match status" value="1"/>
</dbReference>
<dbReference type="VEuPathDB" id="FungiDB:CCM_09514"/>
<dbReference type="Gene3D" id="3.30.420.210">
    <property type="entry name" value="SEP domain"/>
    <property type="match status" value="1"/>
</dbReference>
<dbReference type="Pfam" id="PF08059">
    <property type="entry name" value="SEP"/>
    <property type="match status" value="1"/>
</dbReference>
<evidence type="ECO:0000313" key="4">
    <source>
        <dbReference type="EMBL" id="ATY58904.1"/>
    </source>
</evidence>
<dbReference type="EMBL" id="CP023322">
    <property type="protein sequence ID" value="ATY58904.1"/>
    <property type="molecule type" value="Genomic_DNA"/>
</dbReference>
<dbReference type="InterPro" id="IPR001012">
    <property type="entry name" value="UBX_dom"/>
</dbReference>
<dbReference type="GO" id="GO:0061025">
    <property type="term" value="P:membrane fusion"/>
    <property type="evidence" value="ECO:0007669"/>
    <property type="project" value="TreeGrafter"/>
</dbReference>
<dbReference type="FunFam" id="3.30.420.210:FF:000002">
    <property type="entry name" value="UBX domain-containing protein 1"/>
    <property type="match status" value="1"/>
</dbReference>
<evidence type="ECO:0000313" key="5">
    <source>
        <dbReference type="Proteomes" id="UP000323067"/>
    </source>
</evidence>
<sequence length="410" mass="43729">MADNDKDSLVSEFCSITGASPEKATQYLEANDWQVSAASNSFYQDEDEDTQAGSSNAAGANYTGPRTLDGRPAPSSASRPAPSTTSQPKRKGVATLGSLHSSKQESSHRDDDDDDDDTDDDDDESRGNLFAGGEKSALAVQDPSQENGPRKIISDILAKAKENAGQPDSEDESTNAASSHQFRGTGMTLGGDGVESRTIPDPSGAARPRGEVLERVLHIWQDGFSIDDGELRRYDDPANQQDLSMIRSGRAPLHLMNVQHDQAVDVKLEQHDTPYKALPKKWKAFSGSGQRLGSPVPGGPVATPAPAVSRSAAASSTAAPSSPIPDIDASQPTVTVRLQLPDGTRLPARFNTTSTLGDVYSFIGRASAETQARPWVLVTTFPNKEHTDKSLVLGEMPEFKKGGTAVVKWK</sequence>
<dbReference type="GO" id="GO:0007030">
    <property type="term" value="P:Golgi organization"/>
    <property type="evidence" value="ECO:0007669"/>
    <property type="project" value="TreeGrafter"/>
</dbReference>
<feature type="region of interest" description="Disordered" evidence="1">
    <location>
        <begin position="286"/>
        <end position="306"/>
    </location>
</feature>
<dbReference type="PANTHER" id="PTHR23333:SF20">
    <property type="entry name" value="NSFL1 COFACTOR P47"/>
    <property type="match status" value="1"/>
</dbReference>
<feature type="domain" description="SEP" evidence="3">
    <location>
        <begin position="212"/>
        <end position="276"/>
    </location>
</feature>
<feature type="compositionally biased region" description="Basic and acidic residues" evidence="1">
    <location>
        <begin position="148"/>
        <end position="162"/>
    </location>
</feature>
<protein>
    <submittedName>
        <fullName evidence="4">SEP domain</fullName>
    </submittedName>
</protein>
<dbReference type="CDD" id="cd14348">
    <property type="entry name" value="UBA_p47"/>
    <property type="match status" value="1"/>
</dbReference>
<dbReference type="GO" id="GO:0005829">
    <property type="term" value="C:cytosol"/>
    <property type="evidence" value="ECO:0007669"/>
    <property type="project" value="TreeGrafter"/>
</dbReference>
<feature type="domain" description="UBX" evidence="2">
    <location>
        <begin position="329"/>
        <end position="384"/>
    </location>
</feature>
<dbReference type="PROSITE" id="PS51399">
    <property type="entry name" value="SEP"/>
    <property type="match status" value="1"/>
</dbReference>
<dbReference type="SUPFAM" id="SSF54236">
    <property type="entry name" value="Ubiquitin-like"/>
    <property type="match status" value="1"/>
</dbReference>
<evidence type="ECO:0000259" key="2">
    <source>
        <dbReference type="PROSITE" id="PS50033"/>
    </source>
</evidence>
<dbReference type="SMART" id="SM00553">
    <property type="entry name" value="SEP"/>
    <property type="match status" value="1"/>
</dbReference>
<dbReference type="Pfam" id="PF14555">
    <property type="entry name" value="UBA_4"/>
    <property type="match status" value="1"/>
</dbReference>
<name>A0A2H4S740_CORMI</name>